<proteinExistence type="predicted"/>
<name>A0A1N6KKD9_9BURK</name>
<evidence type="ECO:0000313" key="2">
    <source>
        <dbReference type="EMBL" id="SIO56786.1"/>
    </source>
</evidence>
<dbReference type="RefSeq" id="WP_074269085.1">
    <property type="nucleotide sequence ID" value="NZ_FSRM01000002.1"/>
</dbReference>
<feature type="transmembrane region" description="Helical" evidence="1">
    <location>
        <begin position="42"/>
        <end position="59"/>
    </location>
</feature>
<sequence length="131" mass="14045">MEIPFNDRGVSVTRNALSSAGQVFPLREIQSVRVVTVQKNKILPVAISVIGLIGAIAGGVFRSSVGIVCGIMLVVVGWLTWITQDVTHRLMVQTSSGEREALSSVDLEFVERVAQTVRETMAAAPAQAPKD</sequence>
<gene>
    <name evidence="2" type="ORF">SAMN05444168_7393</name>
</gene>
<accession>A0A1N6KKD9</accession>
<dbReference type="Proteomes" id="UP000184693">
    <property type="component" value="Unassembled WGS sequence"/>
</dbReference>
<dbReference type="InterPro" id="IPR045629">
    <property type="entry name" value="DUF6232"/>
</dbReference>
<organism evidence="2 3">
    <name type="scientific">Paraburkholderia phenazinium</name>
    <dbReference type="NCBI Taxonomy" id="60549"/>
    <lineage>
        <taxon>Bacteria</taxon>
        <taxon>Pseudomonadati</taxon>
        <taxon>Pseudomonadota</taxon>
        <taxon>Betaproteobacteria</taxon>
        <taxon>Burkholderiales</taxon>
        <taxon>Burkholderiaceae</taxon>
        <taxon>Paraburkholderia</taxon>
    </lineage>
</organism>
<protein>
    <submittedName>
        <fullName evidence="2">Uncharacterized protein</fullName>
    </submittedName>
</protein>
<dbReference type="AlphaFoldDB" id="A0A1N6KKD9"/>
<dbReference type="EMBL" id="FSRM01000002">
    <property type="protein sequence ID" value="SIO56786.1"/>
    <property type="molecule type" value="Genomic_DNA"/>
</dbReference>
<evidence type="ECO:0000313" key="3">
    <source>
        <dbReference type="Proteomes" id="UP000184693"/>
    </source>
</evidence>
<dbReference type="OrthoDB" id="9035576at2"/>
<reference evidence="2 3" key="1">
    <citation type="submission" date="2016-11" db="EMBL/GenBank/DDBJ databases">
        <authorList>
            <person name="Jaros S."/>
            <person name="Januszkiewicz K."/>
            <person name="Wedrychowicz H."/>
        </authorList>
    </citation>
    <scope>NUCLEOTIDE SEQUENCE [LARGE SCALE GENOMIC DNA]</scope>
    <source>
        <strain evidence="2 3">GAS86</strain>
    </source>
</reference>
<keyword evidence="1" id="KW-0812">Transmembrane</keyword>
<dbReference type="Pfam" id="PF19744">
    <property type="entry name" value="DUF6232"/>
    <property type="match status" value="1"/>
</dbReference>
<keyword evidence="1" id="KW-1133">Transmembrane helix</keyword>
<feature type="transmembrane region" description="Helical" evidence="1">
    <location>
        <begin position="65"/>
        <end position="83"/>
    </location>
</feature>
<evidence type="ECO:0000256" key="1">
    <source>
        <dbReference type="SAM" id="Phobius"/>
    </source>
</evidence>
<keyword evidence="1" id="KW-0472">Membrane</keyword>